<dbReference type="SUPFAM" id="SSF82693">
    <property type="entry name" value="Multidrug efflux transporter AcrB pore domain, PN1, PN2, PC1 and PC2 subdomains"/>
    <property type="match status" value="2"/>
</dbReference>
<sequence>MFAKFSVKRPFTVLVGVILVIVLGVVSFMKMTPDLLPSIDLPYVVVMTTYPGATPEEVEQTVTKPIEQSMAVVENVKTITSTSSENYSIVMMEFSEDADMNAVTTDIREGLDRISGAWEETIGTPYILKINPNMIPVTVAAVDYDGKTGAELSKFVEETALPKLEGVEGVASVSTSGLIEESVHVLLDQDKIDAVNRKVRRAVTSQFTDAEKELDDAQQKLNDGVSQAESGKSEITAGYDALQTAQTELTEKLSEAKRQLDDKKTELLEAQIKLNNAMQLCTVEKETLVKSVQQLTELQTSMTALKSEFSQMQEEWTALAEIQAQLTALESARQAMIDASCAADPSLTPEEAEAQLRENSEAFQEIEAQLAKQDQALASYGLTRETLDARMKALQSQMDDTELAIAATLEILEQLGVKEDALDSVIAGLNDQLAQVEKQLEELQTASDQLAAGKLTVSQALQQIDTQESSANYEMNQNLTKMIVGDQMLEATLSQLESAQQELDASKETFEKTKVDALEKADITDKITLSSISAILTAQNFSMPAGYVAEDGVDYLVRVGDKIEDLDALQNLVLFDLGIDGLEPIRLSDVAEVFLTDNADSSYAKINGEDGVLLSFSKQSGYATAEASGKILAKFEELSKQYEGLHFTTLMDQGDYIHIVVNSVLDNLLIGALLAILILALFLKDIRPTFIVACSVPISVTFAIVLMYFSGVTLNMISLAGLAVGVGMLVDNSIVVIENIYRLRRMGVSLTKASISGAVQVAAAVTASTLTTICVFFPIVFIEGLTRQLFTDMALTIAYSLLASLAVSLTLVPAMSTGLLQKTSERQNKLFNRTQSGYRKGVAFALRHRAAVLLLAVVLLAGSVVLALQKGFSYMPEMDGTEIMVSVQMPEEATFADLTETSDAIAEKIYAMDEVDTVGAMLSSGMSSMLGMNMDSAAGDSGAVTMYALLKDSRKVSASAVARKIEALSADFDCEITASGSSTMSNYSTMMGGSGVTIQLYGENLDDLQKTAKEVAGKLEGVEGIRSVENGIGETTPELRISVDKEKAIREGLTVAQVYASFSAAMQEKTTATVLSDSDYEVLVISGAAQDLTPEDIRKFTFSATTADGSTKEVNISDIATIAETETLASISRSEQRRYLTVSAEIDDGYNVTLVTQAAEKALADYKPADGITVEFAGENETIMSALSDLLLMLLLGVVIVYLIMVAQFQSLLSPMIVMFTIPLAFTGGLFALLICGSEISVVAMIGFVMLVGVIVNNGIVLVDCINQLREQGMEKREAIIEAGYIRLRPVLMTALTTILAMVPLAAGIGTGASMMQPVAIVCIGGLVYATFMTMFVVPVMYDFLSRKKMRIVKKADL</sequence>
<reference evidence="3" key="1">
    <citation type="submission" date="2020-08" db="EMBL/GenBank/DDBJ databases">
        <title>Genome public.</title>
        <authorList>
            <person name="Liu C."/>
            <person name="Sun Q."/>
        </authorList>
    </citation>
    <scope>NUCLEOTIDE SEQUENCE</scope>
    <source>
        <strain evidence="3">NSJ-40</strain>
    </source>
</reference>
<feature type="transmembrane region" description="Helical" evidence="2">
    <location>
        <begin position="12"/>
        <end position="29"/>
    </location>
</feature>
<dbReference type="GO" id="GO:0042910">
    <property type="term" value="F:xenobiotic transmembrane transporter activity"/>
    <property type="evidence" value="ECO:0007669"/>
    <property type="project" value="TreeGrafter"/>
</dbReference>
<keyword evidence="2" id="KW-0812">Transmembrane</keyword>
<keyword evidence="1" id="KW-0175">Coiled coil</keyword>
<organism evidence="3 4">
    <name type="scientific">Yeguia hominis</name>
    <dbReference type="NCBI Taxonomy" id="2763662"/>
    <lineage>
        <taxon>Bacteria</taxon>
        <taxon>Bacillati</taxon>
        <taxon>Bacillota</taxon>
        <taxon>Clostridia</taxon>
        <taxon>Eubacteriales</taxon>
        <taxon>Yeguiaceae</taxon>
        <taxon>Yeguia</taxon>
    </lineage>
</organism>
<comment type="caution">
    <text evidence="3">The sequence shown here is derived from an EMBL/GenBank/DDBJ whole genome shotgun (WGS) entry which is preliminary data.</text>
</comment>
<protein>
    <submittedName>
        <fullName evidence="3">Efflux RND transporter permease subunit</fullName>
    </submittedName>
</protein>
<dbReference type="GO" id="GO:0005886">
    <property type="term" value="C:plasma membrane"/>
    <property type="evidence" value="ECO:0007669"/>
    <property type="project" value="TreeGrafter"/>
</dbReference>
<dbReference type="InterPro" id="IPR027463">
    <property type="entry name" value="AcrB_DN_DC_subdom"/>
</dbReference>
<feature type="transmembrane region" description="Helical" evidence="2">
    <location>
        <begin position="758"/>
        <end position="782"/>
    </location>
</feature>
<dbReference type="Pfam" id="PF00873">
    <property type="entry name" value="ACR_tran"/>
    <property type="match status" value="2"/>
</dbReference>
<dbReference type="EMBL" id="JACRSN010000002">
    <property type="protein sequence ID" value="MBC8532721.1"/>
    <property type="molecule type" value="Genomic_DNA"/>
</dbReference>
<evidence type="ECO:0000313" key="3">
    <source>
        <dbReference type="EMBL" id="MBC8532721.1"/>
    </source>
</evidence>
<keyword evidence="4" id="KW-1185">Reference proteome</keyword>
<dbReference type="Gene3D" id="3.30.70.1320">
    <property type="entry name" value="Multidrug efflux transporter AcrB pore domain like"/>
    <property type="match status" value="2"/>
</dbReference>
<dbReference type="PANTHER" id="PTHR32063:SF0">
    <property type="entry name" value="SWARMING MOTILITY PROTEIN SWRC"/>
    <property type="match status" value="1"/>
</dbReference>
<feature type="transmembrane region" description="Helical" evidence="2">
    <location>
        <begin position="1319"/>
        <end position="1345"/>
    </location>
</feature>
<dbReference type="Gene3D" id="3.30.2090.10">
    <property type="entry name" value="Multidrug efflux transporter AcrB TolC docking domain, DN and DC subdomains"/>
    <property type="match status" value="3"/>
</dbReference>
<dbReference type="PANTHER" id="PTHR32063">
    <property type="match status" value="1"/>
</dbReference>
<keyword evidence="2" id="KW-1133">Transmembrane helix</keyword>
<feature type="transmembrane region" description="Helical" evidence="2">
    <location>
        <begin position="690"/>
        <end position="710"/>
    </location>
</feature>
<feature type="transmembrane region" description="Helical" evidence="2">
    <location>
        <begin position="656"/>
        <end position="683"/>
    </location>
</feature>
<dbReference type="SUPFAM" id="SSF82866">
    <property type="entry name" value="Multidrug efflux transporter AcrB transmembrane domain"/>
    <property type="match status" value="2"/>
</dbReference>
<feature type="coiled-coil region" evidence="1">
    <location>
        <begin position="489"/>
        <end position="516"/>
    </location>
</feature>
<gene>
    <name evidence="3" type="ORF">IAG03_01625</name>
</gene>
<feature type="transmembrane region" description="Helical" evidence="2">
    <location>
        <begin position="1288"/>
        <end position="1307"/>
    </location>
</feature>
<feature type="coiled-coil region" evidence="1">
    <location>
        <begin position="384"/>
        <end position="453"/>
    </location>
</feature>
<dbReference type="Gene3D" id="3.30.70.1430">
    <property type="entry name" value="Multidrug efflux transporter AcrB pore domain"/>
    <property type="match status" value="2"/>
</dbReference>
<name>A0A926D7K4_9FIRM</name>
<accession>A0A926D7K4</accession>
<feature type="transmembrane region" description="Helical" evidence="2">
    <location>
        <begin position="794"/>
        <end position="820"/>
    </location>
</feature>
<keyword evidence="2" id="KW-0472">Membrane</keyword>
<feature type="transmembrane region" description="Helical" evidence="2">
    <location>
        <begin position="1241"/>
        <end position="1267"/>
    </location>
</feature>
<dbReference type="Gene3D" id="3.30.70.1440">
    <property type="entry name" value="Multidrug efflux transporter AcrB pore domain"/>
    <property type="match status" value="1"/>
</dbReference>
<dbReference type="InterPro" id="IPR001036">
    <property type="entry name" value="Acrflvin-R"/>
</dbReference>
<evidence type="ECO:0000256" key="1">
    <source>
        <dbReference type="SAM" id="Coils"/>
    </source>
</evidence>
<feature type="coiled-coil region" evidence="1">
    <location>
        <begin position="200"/>
        <end position="339"/>
    </location>
</feature>
<feature type="transmembrane region" description="Helical" evidence="2">
    <location>
        <begin position="1190"/>
        <end position="1209"/>
    </location>
</feature>
<dbReference type="PRINTS" id="PR00702">
    <property type="entry name" value="ACRIFLAVINRP"/>
</dbReference>
<evidence type="ECO:0000256" key="2">
    <source>
        <dbReference type="SAM" id="Phobius"/>
    </source>
</evidence>
<dbReference type="Gene3D" id="1.20.1640.10">
    <property type="entry name" value="Multidrug efflux transporter AcrB transmembrane domain"/>
    <property type="match status" value="3"/>
</dbReference>
<dbReference type="RefSeq" id="WP_249317938.1">
    <property type="nucleotide sequence ID" value="NZ_JACRSN010000002.1"/>
</dbReference>
<evidence type="ECO:0000313" key="4">
    <source>
        <dbReference type="Proteomes" id="UP000651482"/>
    </source>
</evidence>
<dbReference type="Proteomes" id="UP000651482">
    <property type="component" value="Unassembled WGS sequence"/>
</dbReference>
<dbReference type="SUPFAM" id="SSF82714">
    <property type="entry name" value="Multidrug efflux transporter AcrB TolC docking domain, DN and DC subdomains"/>
    <property type="match status" value="2"/>
</dbReference>
<proteinExistence type="predicted"/>
<feature type="transmembrane region" description="Helical" evidence="2">
    <location>
        <begin position="716"/>
        <end position="737"/>
    </location>
</feature>
<feature type="transmembrane region" description="Helical" evidence="2">
    <location>
        <begin position="1216"/>
        <end position="1235"/>
    </location>
</feature>
<feature type="transmembrane region" description="Helical" evidence="2">
    <location>
        <begin position="850"/>
        <end position="868"/>
    </location>
</feature>